<protein>
    <submittedName>
        <fullName evidence="1">Uncharacterized protein</fullName>
    </submittedName>
</protein>
<dbReference type="Proteomes" id="UP001498398">
    <property type="component" value="Unassembled WGS sequence"/>
</dbReference>
<dbReference type="EMBL" id="JBANRG010000003">
    <property type="protein sequence ID" value="KAK7469222.1"/>
    <property type="molecule type" value="Genomic_DNA"/>
</dbReference>
<sequence length="688" mass="77811">MDLSNPLNRLANNTKRGRYIDPDSLETLGIDEESQEHELVTFWTNNFGKGSVSSMQQVKEVQDEKGEKLCAHFLPLKDRNTIPTAIYNEEAWGMLLRGDYYTCYTHISSLVMHPRGLGPGVDVHQEKNKEAQSVVDEYMDEDMNGFTLSVPPPEESMESEEQTVKPILPNMEPTTSGTTYRALEEQSITQTPAVGEPIPPNMEPTTTCRSFKEAQAMLNVDEIQFPAQGPTGALFIISGHPGIGKSMCLILLLLLLLHQKRTVIFQNRRDRAFLFFEHGVYVLEEPDKFDHNPFWRYFEGDFRGTYALIDLSGDLKEPPNFIRNRGHPFFTVVAASPRDHALDWTEKLMVKQFFFTRPFSKRELIVGAHLNYDVGRERPLQFTEVVSWFERFGPSARQCFALAGRPDTHSNALMVKVSALDLAQVVKCLSSAGTFSFPPTVSSDIILMSPHPTNRGIAVMSPITAHILKLLKNQHRSQFRAEVDTWYRILYLPKARATLSHVFKSDVISLLDSLTAVDSQQTVKMTPMTMKSRSSQDNHVNFYYTADMLSSNTPQLIISLRNSTTTSYKKLSDVRRSLPEAGKNEIFLPHYPNEAMPDALVVLSSDAFPGPQQSTHIVLFMQCALGAKHVMEIKPLKDLLDWGYPLKYVGVVPFLPGSRKATEFLLHSKQLDGRLGMWTWMVDPKDIS</sequence>
<comment type="caution">
    <text evidence="1">The sequence shown here is derived from an EMBL/GenBank/DDBJ whole genome shotgun (WGS) entry which is preliminary data.</text>
</comment>
<gene>
    <name evidence="1" type="ORF">VKT23_003711</name>
</gene>
<evidence type="ECO:0000313" key="1">
    <source>
        <dbReference type="EMBL" id="KAK7469222.1"/>
    </source>
</evidence>
<evidence type="ECO:0000313" key="2">
    <source>
        <dbReference type="Proteomes" id="UP001498398"/>
    </source>
</evidence>
<organism evidence="1 2">
    <name type="scientific">Marasmiellus scandens</name>
    <dbReference type="NCBI Taxonomy" id="2682957"/>
    <lineage>
        <taxon>Eukaryota</taxon>
        <taxon>Fungi</taxon>
        <taxon>Dikarya</taxon>
        <taxon>Basidiomycota</taxon>
        <taxon>Agaricomycotina</taxon>
        <taxon>Agaricomycetes</taxon>
        <taxon>Agaricomycetidae</taxon>
        <taxon>Agaricales</taxon>
        <taxon>Marasmiineae</taxon>
        <taxon>Omphalotaceae</taxon>
        <taxon>Marasmiellus</taxon>
    </lineage>
</organism>
<proteinExistence type="predicted"/>
<name>A0ABR1K0B9_9AGAR</name>
<accession>A0ABR1K0B9</accession>
<reference evidence="1 2" key="1">
    <citation type="submission" date="2024-01" db="EMBL/GenBank/DDBJ databases">
        <title>A draft genome for the cacao thread blight pathogen Marasmiellus scandens.</title>
        <authorList>
            <person name="Baruah I.K."/>
            <person name="Leung J."/>
            <person name="Bukari Y."/>
            <person name="Amoako-Attah I."/>
            <person name="Meinhardt L.W."/>
            <person name="Bailey B.A."/>
            <person name="Cohen S.P."/>
        </authorList>
    </citation>
    <scope>NUCLEOTIDE SEQUENCE [LARGE SCALE GENOMIC DNA]</scope>
    <source>
        <strain evidence="1 2">GH-19</strain>
    </source>
</reference>
<keyword evidence="2" id="KW-1185">Reference proteome</keyword>